<dbReference type="PANTHER" id="PTHR43272">
    <property type="entry name" value="LONG-CHAIN-FATTY-ACID--COA LIGASE"/>
    <property type="match status" value="1"/>
</dbReference>
<sequence>MSAALNEYSVPADFTIEEDENCTDILFGLAERTPASTIFRREEGGEWLPVRADDAAKQITAIAKGLIASGVAPGDRVAVLSRTRLEWILVDFAIWCAGATTVPIYDSSSSGQIDWIMRDSGASAIIVEDDGHRAEFEAVGDLPTAVQVFQIDPKAGPGAVELLIEAGKDVSDDEIAKRRAALKASDPATLIYTSGTTGRPKGCELTHSNMLSEIRGVLQGNLSTLLAPGKRLLMFLPLAHVLAHAITLVAIEARVEVGFTGDTKNIVATFGQFRPSLILSVPRVFEKVYNSARQSAADGGKGKIFDAASATAIEYSVKSEQGSVPLLLKVKHAVFDRLVYSKLRSALGGQCELAISGGAPLGAMLGHFFNGIGIPVYEGYGLTETTAAFSVNTPGEFKIGTVGKPVAGNAVRLGEDGEVLLSGGVVFHGYWNNPEATAQALEDGWFHTGDLGTIDSEGFITITGRKKELIVTAGGKNVSPSGLEDVLRSAPLVSQAVVVGDQKPFISALITIDPEAFPGWKERMGLPADADVASLMNDPKLRGEVQAAVDEANKTVSHAEAIKKFRILPSDFSEETGEMTPTLKVKRNVVVDKFSDDIDALYSK</sequence>
<comment type="caution">
    <text evidence="7">The sequence shown here is derived from an EMBL/GenBank/DDBJ whole genome shotgun (WGS) entry which is preliminary data.</text>
</comment>
<evidence type="ECO:0000256" key="5">
    <source>
        <dbReference type="ARBA" id="ARBA00032875"/>
    </source>
</evidence>
<evidence type="ECO:0000259" key="6">
    <source>
        <dbReference type="Pfam" id="PF00501"/>
    </source>
</evidence>
<comment type="similarity">
    <text evidence="1">Belongs to the ATP-dependent AMP-binding enzyme family.</text>
</comment>
<accession>H5U008</accession>
<dbReference type="Pfam" id="PF00501">
    <property type="entry name" value="AMP-binding"/>
    <property type="match status" value="1"/>
</dbReference>
<dbReference type="GO" id="GO:0016020">
    <property type="term" value="C:membrane"/>
    <property type="evidence" value="ECO:0007669"/>
    <property type="project" value="TreeGrafter"/>
</dbReference>
<gene>
    <name evidence="7" type="primary">fadD</name>
    <name evidence="7" type="ORF">GOSPT_058_00190</name>
</gene>
<dbReference type="Pfam" id="PF23562">
    <property type="entry name" value="AMP-binding_C_3"/>
    <property type="match status" value="1"/>
</dbReference>
<name>H5U008_9ACTN</name>
<dbReference type="PROSITE" id="PS00455">
    <property type="entry name" value="AMP_BINDING"/>
    <property type="match status" value="1"/>
</dbReference>
<evidence type="ECO:0000256" key="3">
    <source>
        <dbReference type="ARBA" id="ARBA00022832"/>
    </source>
</evidence>
<evidence type="ECO:0000256" key="4">
    <source>
        <dbReference type="ARBA" id="ARBA00023098"/>
    </source>
</evidence>
<dbReference type="SUPFAM" id="SSF56801">
    <property type="entry name" value="Acetyl-CoA synthetase-like"/>
    <property type="match status" value="1"/>
</dbReference>
<protein>
    <recommendedName>
        <fullName evidence="5">Acyl-CoA synthetase</fullName>
    </recommendedName>
</protein>
<dbReference type="eggNOG" id="COG1022">
    <property type="taxonomic scope" value="Bacteria"/>
</dbReference>
<dbReference type="RefSeq" id="WP_005205553.1">
    <property type="nucleotide sequence ID" value="NZ_BAFC01000058.1"/>
</dbReference>
<evidence type="ECO:0000313" key="8">
    <source>
        <dbReference type="Proteomes" id="UP000005845"/>
    </source>
</evidence>
<evidence type="ECO:0000256" key="1">
    <source>
        <dbReference type="ARBA" id="ARBA00006432"/>
    </source>
</evidence>
<organism evidence="7 8">
    <name type="scientific">Gordonia sputi NBRC 100414</name>
    <dbReference type="NCBI Taxonomy" id="1089453"/>
    <lineage>
        <taxon>Bacteria</taxon>
        <taxon>Bacillati</taxon>
        <taxon>Actinomycetota</taxon>
        <taxon>Actinomycetes</taxon>
        <taxon>Mycobacteriales</taxon>
        <taxon>Gordoniaceae</taxon>
        <taxon>Gordonia</taxon>
    </lineage>
</organism>
<keyword evidence="4" id="KW-0443">Lipid metabolism</keyword>
<dbReference type="Gene3D" id="3.40.50.12780">
    <property type="entry name" value="N-terminal domain of ligase-like"/>
    <property type="match status" value="1"/>
</dbReference>
<dbReference type="GO" id="GO:0004467">
    <property type="term" value="F:long-chain fatty acid-CoA ligase activity"/>
    <property type="evidence" value="ECO:0007669"/>
    <property type="project" value="TreeGrafter"/>
</dbReference>
<dbReference type="InterPro" id="IPR042099">
    <property type="entry name" value="ANL_N_sf"/>
</dbReference>
<dbReference type="EMBL" id="BAFC01000058">
    <property type="protein sequence ID" value="GAB39066.1"/>
    <property type="molecule type" value="Genomic_DNA"/>
</dbReference>
<evidence type="ECO:0000256" key="2">
    <source>
        <dbReference type="ARBA" id="ARBA00022598"/>
    </source>
</evidence>
<dbReference type="AlphaFoldDB" id="H5U008"/>
<feature type="domain" description="AMP-dependent synthetase/ligase" evidence="6">
    <location>
        <begin position="54"/>
        <end position="431"/>
    </location>
</feature>
<dbReference type="Proteomes" id="UP000005845">
    <property type="component" value="Unassembled WGS sequence"/>
</dbReference>
<keyword evidence="2 7" id="KW-0436">Ligase</keyword>
<evidence type="ECO:0000313" key="7">
    <source>
        <dbReference type="EMBL" id="GAB39066.1"/>
    </source>
</evidence>
<reference evidence="7 8" key="1">
    <citation type="submission" date="2012-02" db="EMBL/GenBank/DDBJ databases">
        <title>Whole genome shotgun sequence of Gordonia sputi NBRC 100414.</title>
        <authorList>
            <person name="Yoshida I."/>
            <person name="Hosoyama A."/>
            <person name="Tsuchikane K."/>
            <person name="Katsumata H."/>
            <person name="Yamazaki S."/>
            <person name="Fujita N."/>
        </authorList>
    </citation>
    <scope>NUCLEOTIDE SEQUENCE [LARGE SCALE GENOMIC DNA]</scope>
    <source>
        <strain evidence="7 8">NBRC 100414</strain>
    </source>
</reference>
<dbReference type="InterPro" id="IPR020845">
    <property type="entry name" value="AMP-binding_CS"/>
</dbReference>
<keyword evidence="8" id="KW-1185">Reference proteome</keyword>
<dbReference type="PANTHER" id="PTHR43272:SF32">
    <property type="entry name" value="AMP-DEPENDENT SYNTHETASE_LIGASE DOMAIN-CONTAINING PROTEIN"/>
    <property type="match status" value="1"/>
</dbReference>
<proteinExistence type="inferred from homology"/>
<dbReference type="CDD" id="cd05907">
    <property type="entry name" value="VL_LC_FACS_like"/>
    <property type="match status" value="1"/>
</dbReference>
<dbReference type="InterPro" id="IPR000873">
    <property type="entry name" value="AMP-dep_synth/lig_dom"/>
</dbReference>
<keyword evidence="3" id="KW-0276">Fatty acid metabolism</keyword>